<reference evidence="4 5" key="1">
    <citation type="submission" date="2010-12" db="EMBL/GenBank/DDBJ databases">
        <authorList>
            <person name="Muzny D."/>
            <person name="Qin X."/>
            <person name="Deng J."/>
            <person name="Jiang H."/>
            <person name="Liu Y."/>
            <person name="Qu J."/>
            <person name="Song X.-Z."/>
            <person name="Zhang L."/>
            <person name="Thornton R."/>
            <person name="Coyle M."/>
            <person name="Francisco L."/>
            <person name="Jackson L."/>
            <person name="Javaid M."/>
            <person name="Korchina V."/>
            <person name="Kovar C."/>
            <person name="Mata R."/>
            <person name="Mathew T."/>
            <person name="Ngo R."/>
            <person name="Nguyen L."/>
            <person name="Nguyen N."/>
            <person name="Okwuonu G."/>
            <person name="Ongeri F."/>
            <person name="Pham C."/>
            <person name="Simmons D."/>
            <person name="Wilczek-Boney K."/>
            <person name="Hale W."/>
            <person name="Jakkamsetti A."/>
            <person name="Pham P."/>
            <person name="Ruth R."/>
            <person name="San Lucas F."/>
            <person name="Warren J."/>
            <person name="Zhang J."/>
            <person name="Zhao Z."/>
            <person name="Zhou C."/>
            <person name="Zhu D."/>
            <person name="Lee S."/>
            <person name="Bess C."/>
            <person name="Blankenburg K."/>
            <person name="Forbes L."/>
            <person name="Fu Q."/>
            <person name="Gubbala S."/>
            <person name="Hirani K."/>
            <person name="Jayaseelan J.C."/>
            <person name="Lara F."/>
            <person name="Munidasa M."/>
            <person name="Palculict T."/>
            <person name="Patil S."/>
            <person name="Pu L.-L."/>
            <person name="Saada N."/>
            <person name="Tang L."/>
            <person name="Weissenberger G."/>
            <person name="Zhu Y."/>
            <person name="Hemphill L."/>
            <person name="Shang Y."/>
            <person name="Youmans B."/>
            <person name="Ayvaz T."/>
            <person name="Ross M."/>
            <person name="Santibanez J."/>
            <person name="Aqrawi P."/>
            <person name="Gross S."/>
            <person name="Joshi V."/>
            <person name="Fowler G."/>
            <person name="Nazareth L."/>
            <person name="Reid J."/>
            <person name="Worley K."/>
            <person name="Petrosino J."/>
            <person name="Highlander S."/>
            <person name="Gibbs R."/>
        </authorList>
    </citation>
    <scope>NUCLEOTIDE SEQUENCE [LARGE SCALE GENOMIC DNA]</scope>
    <source>
        <strain evidence="4 5">ATCC 51599</strain>
    </source>
</reference>
<dbReference type="PANTHER" id="PTHR11092">
    <property type="entry name" value="SUGAR NUCLEOTIDE EPIMERASE RELATED"/>
    <property type="match status" value="1"/>
</dbReference>
<dbReference type="InterPro" id="IPR001509">
    <property type="entry name" value="Epimerase_deHydtase"/>
</dbReference>
<gene>
    <name evidence="4" type="ORF">HMPREF0551_2275</name>
</gene>
<dbReference type="PANTHER" id="PTHR11092:SF0">
    <property type="entry name" value="EPIMERASE FAMILY PROTEIN SDR39U1"/>
    <property type="match status" value="1"/>
</dbReference>
<protein>
    <submittedName>
        <fullName evidence="4">TIGR01777 family protein</fullName>
    </submittedName>
</protein>
<dbReference type="AlphaFoldDB" id="E7S011"/>
<dbReference type="InterPro" id="IPR013549">
    <property type="entry name" value="DUF1731"/>
</dbReference>
<dbReference type="Proteomes" id="UP000011021">
    <property type="component" value="Unassembled WGS sequence"/>
</dbReference>
<evidence type="ECO:0000259" key="3">
    <source>
        <dbReference type="Pfam" id="PF08338"/>
    </source>
</evidence>
<dbReference type="InterPro" id="IPR036291">
    <property type="entry name" value="NAD(P)-bd_dom_sf"/>
</dbReference>
<name>E7S011_9BURK</name>
<evidence type="ECO:0000313" key="4">
    <source>
        <dbReference type="EMBL" id="EFV94160.1"/>
    </source>
</evidence>
<evidence type="ECO:0000256" key="1">
    <source>
        <dbReference type="ARBA" id="ARBA00009353"/>
    </source>
</evidence>
<feature type="domain" description="NAD-dependent epimerase/dehydratase" evidence="2">
    <location>
        <begin position="7"/>
        <end position="232"/>
    </location>
</feature>
<proteinExistence type="inferred from homology"/>
<comment type="similarity">
    <text evidence="1">Belongs to the NAD(P)-dependent epimerase/dehydratase family. SDR39U1 subfamily.</text>
</comment>
<sequence length="309" mass="33959">MEQKPVVILLGGSGFIGSHLARDFAQKNWRVIVVTRFPDQTRDKLGPGIETLAALAHLDPSVQPDLLINLAGASVGEGRWNTARKRTLLASRQGPTQQITQWLKRHAHKPRLIIQASAVGFYGNGSRQQWQARCNESSAPQDVFVSRLCQLWEASAQELHRESGVPVAICRLGVVLGKGGGILPQLLKPVRLGIGRIGSGQQPVCWIHMDDVVAAIQFIAQQPVDQPWRVFNLTAPQATTQQDFAQTAARLLHRKLWLSLPAGLMRTAMGEQADLVLDGQYVEPARLLAEGYSFHYPTLDAALENLLKG</sequence>
<dbReference type="InterPro" id="IPR010099">
    <property type="entry name" value="SDR39U1"/>
</dbReference>
<dbReference type="SUPFAM" id="SSF51735">
    <property type="entry name" value="NAD(P)-binding Rossmann-fold domains"/>
    <property type="match status" value="1"/>
</dbReference>
<organism evidence="4 5">
    <name type="scientific">Lautropia mirabilis ATCC 51599</name>
    <dbReference type="NCBI Taxonomy" id="887898"/>
    <lineage>
        <taxon>Bacteria</taxon>
        <taxon>Pseudomonadati</taxon>
        <taxon>Pseudomonadota</taxon>
        <taxon>Betaproteobacteria</taxon>
        <taxon>Burkholderiales</taxon>
        <taxon>Burkholderiaceae</taxon>
        <taxon>Lautropia</taxon>
    </lineage>
</organism>
<dbReference type="Pfam" id="PF08338">
    <property type="entry name" value="DUF1731"/>
    <property type="match status" value="1"/>
</dbReference>
<dbReference type="Gene3D" id="3.40.50.720">
    <property type="entry name" value="NAD(P)-binding Rossmann-like Domain"/>
    <property type="match status" value="1"/>
</dbReference>
<comment type="caution">
    <text evidence="4">The sequence shown here is derived from an EMBL/GenBank/DDBJ whole genome shotgun (WGS) entry which is preliminary data.</text>
</comment>
<dbReference type="eggNOG" id="COG1090">
    <property type="taxonomic scope" value="Bacteria"/>
</dbReference>
<accession>E7S011</accession>
<evidence type="ECO:0000313" key="5">
    <source>
        <dbReference type="Proteomes" id="UP000011021"/>
    </source>
</evidence>
<dbReference type="HOGENOM" id="CLU_047373_0_3_4"/>
<dbReference type="Pfam" id="PF01370">
    <property type="entry name" value="Epimerase"/>
    <property type="match status" value="1"/>
</dbReference>
<dbReference type="RefSeq" id="WP_005674691.1">
    <property type="nucleotide sequence ID" value="NZ_CP146288.1"/>
</dbReference>
<evidence type="ECO:0000259" key="2">
    <source>
        <dbReference type="Pfam" id="PF01370"/>
    </source>
</evidence>
<dbReference type="NCBIfam" id="TIGR01777">
    <property type="entry name" value="yfcH"/>
    <property type="match status" value="1"/>
</dbReference>
<dbReference type="EMBL" id="AEQP01000022">
    <property type="protein sequence ID" value="EFV94160.1"/>
    <property type="molecule type" value="Genomic_DNA"/>
</dbReference>
<feature type="domain" description="DUF1731" evidence="3">
    <location>
        <begin position="261"/>
        <end position="306"/>
    </location>
</feature>
<keyword evidence="5" id="KW-1185">Reference proteome</keyword>
<dbReference type="STRING" id="887898.HMPREF0551_2275"/>